<dbReference type="InterPro" id="IPR000477">
    <property type="entry name" value="RT_dom"/>
</dbReference>
<feature type="compositionally biased region" description="Basic and acidic residues" evidence="1">
    <location>
        <begin position="171"/>
        <end position="181"/>
    </location>
</feature>
<evidence type="ECO:0000313" key="5">
    <source>
        <dbReference type="Proteomes" id="UP000230233"/>
    </source>
</evidence>
<dbReference type="InterPro" id="IPR040676">
    <property type="entry name" value="DUF5641"/>
</dbReference>
<dbReference type="Pfam" id="PF05380">
    <property type="entry name" value="Peptidase_A17"/>
    <property type="match status" value="1"/>
</dbReference>
<dbReference type="Gene3D" id="3.10.10.10">
    <property type="entry name" value="HIV Type 1 Reverse Transcriptase, subunit A, domain 1"/>
    <property type="match status" value="1"/>
</dbReference>
<dbReference type="PANTHER" id="PTHR47331">
    <property type="entry name" value="PHD-TYPE DOMAIN-CONTAINING PROTEIN"/>
    <property type="match status" value="1"/>
</dbReference>
<evidence type="ECO:0000259" key="2">
    <source>
        <dbReference type="PROSITE" id="PS50878"/>
    </source>
</evidence>
<dbReference type="STRING" id="1611254.A0A2G5VPV1"/>
<evidence type="ECO:0000256" key="1">
    <source>
        <dbReference type="SAM" id="MobiDB-lite"/>
    </source>
</evidence>
<feature type="domain" description="Integrase catalytic" evidence="3">
    <location>
        <begin position="2050"/>
        <end position="2239"/>
    </location>
</feature>
<feature type="compositionally biased region" description="Polar residues" evidence="1">
    <location>
        <begin position="684"/>
        <end position="698"/>
    </location>
</feature>
<comment type="caution">
    <text evidence="4">The sequence shown here is derived from an EMBL/GenBank/DDBJ whole genome shotgun (WGS) entry which is preliminary data.</text>
</comment>
<feature type="compositionally biased region" description="Polar residues" evidence="1">
    <location>
        <begin position="277"/>
        <end position="289"/>
    </location>
</feature>
<accession>A0A2G5VPV1</accession>
<evidence type="ECO:0008006" key="6">
    <source>
        <dbReference type="Google" id="ProtNLM"/>
    </source>
</evidence>
<feature type="compositionally biased region" description="Polar residues" evidence="1">
    <location>
        <begin position="751"/>
        <end position="772"/>
    </location>
</feature>
<dbReference type="InterPro" id="IPR043502">
    <property type="entry name" value="DNA/RNA_pol_sf"/>
</dbReference>
<dbReference type="CDD" id="cd00303">
    <property type="entry name" value="retropepsin_like"/>
    <property type="match status" value="1"/>
</dbReference>
<organism evidence="4 5">
    <name type="scientific">Caenorhabditis nigoni</name>
    <dbReference type="NCBI Taxonomy" id="1611254"/>
    <lineage>
        <taxon>Eukaryota</taxon>
        <taxon>Metazoa</taxon>
        <taxon>Ecdysozoa</taxon>
        <taxon>Nematoda</taxon>
        <taxon>Chromadorea</taxon>
        <taxon>Rhabditida</taxon>
        <taxon>Rhabditina</taxon>
        <taxon>Rhabditomorpha</taxon>
        <taxon>Rhabditoidea</taxon>
        <taxon>Rhabditidae</taxon>
        <taxon>Peloderinae</taxon>
        <taxon>Caenorhabditis</taxon>
    </lineage>
</organism>
<dbReference type="PANTHER" id="PTHR47331:SF1">
    <property type="entry name" value="GAG-LIKE PROTEIN"/>
    <property type="match status" value="1"/>
</dbReference>
<feature type="compositionally biased region" description="Acidic residues" evidence="1">
    <location>
        <begin position="651"/>
        <end position="670"/>
    </location>
</feature>
<dbReference type="PROSITE" id="PS50878">
    <property type="entry name" value="RT_POL"/>
    <property type="match status" value="1"/>
</dbReference>
<evidence type="ECO:0000313" key="4">
    <source>
        <dbReference type="EMBL" id="PIC53845.1"/>
    </source>
</evidence>
<feature type="region of interest" description="Disordered" evidence="1">
    <location>
        <begin position="369"/>
        <end position="394"/>
    </location>
</feature>
<feature type="compositionally biased region" description="Acidic residues" evidence="1">
    <location>
        <begin position="937"/>
        <end position="954"/>
    </location>
</feature>
<feature type="region of interest" description="Disordered" evidence="1">
    <location>
        <begin position="159"/>
        <end position="187"/>
    </location>
</feature>
<dbReference type="InterPro" id="IPR036397">
    <property type="entry name" value="RNaseH_sf"/>
</dbReference>
<keyword evidence="5" id="KW-1185">Reference proteome</keyword>
<feature type="region of interest" description="Disordered" evidence="1">
    <location>
        <begin position="2403"/>
        <end position="2448"/>
    </location>
</feature>
<dbReference type="InterPro" id="IPR043128">
    <property type="entry name" value="Rev_trsase/Diguanyl_cyclase"/>
</dbReference>
<gene>
    <name evidence="4" type="primary">Cnig_chr_I.g3368</name>
    <name evidence="4" type="ORF">B9Z55_003368</name>
</gene>
<proteinExistence type="predicted"/>
<name>A0A2G5VPV1_9PELO</name>
<feature type="region of interest" description="Disordered" evidence="1">
    <location>
        <begin position="650"/>
        <end position="784"/>
    </location>
</feature>
<feature type="compositionally biased region" description="Basic and acidic residues" evidence="1">
    <location>
        <begin position="258"/>
        <end position="268"/>
    </location>
</feature>
<dbReference type="InterPro" id="IPR008042">
    <property type="entry name" value="Retrotrans_Pao"/>
</dbReference>
<dbReference type="PROSITE" id="PS50994">
    <property type="entry name" value="INTEGRASE"/>
    <property type="match status" value="1"/>
</dbReference>
<dbReference type="GO" id="GO:0042575">
    <property type="term" value="C:DNA polymerase complex"/>
    <property type="evidence" value="ECO:0007669"/>
    <property type="project" value="UniProtKB-ARBA"/>
</dbReference>
<dbReference type="Pfam" id="PF18701">
    <property type="entry name" value="DUF5641"/>
    <property type="match status" value="1"/>
</dbReference>
<dbReference type="Gene3D" id="2.40.70.10">
    <property type="entry name" value="Acid Proteases"/>
    <property type="match status" value="1"/>
</dbReference>
<dbReference type="SUPFAM" id="SSF53098">
    <property type="entry name" value="Ribonuclease H-like"/>
    <property type="match status" value="1"/>
</dbReference>
<dbReference type="Proteomes" id="UP000230233">
    <property type="component" value="Chromosome I"/>
</dbReference>
<feature type="region of interest" description="Disordered" evidence="1">
    <location>
        <begin position="209"/>
        <end position="232"/>
    </location>
</feature>
<protein>
    <recommendedName>
        <fullName evidence="6">Reverse transcriptase domain-containing protein</fullName>
    </recommendedName>
</protein>
<dbReference type="GO" id="GO:0003676">
    <property type="term" value="F:nucleic acid binding"/>
    <property type="evidence" value="ECO:0007669"/>
    <property type="project" value="InterPro"/>
</dbReference>
<dbReference type="EMBL" id="PDUG01000001">
    <property type="protein sequence ID" value="PIC53845.1"/>
    <property type="molecule type" value="Genomic_DNA"/>
</dbReference>
<feature type="region of interest" description="Disordered" evidence="1">
    <location>
        <begin position="258"/>
        <end position="314"/>
    </location>
</feature>
<sequence length="2448" mass="279763">MAKKNKSQRSIPQRLSAIKSTKTKCFADADKLLEEQENWRKERAANDSAELDLDTSKKLGDKLAMKEVELGTLTETLKLKVEEKAVEAEADGVDAEEVRKAGAEIVEACMAEATDLGFKVAEALAVVRDYLEGYSNLKLDLATKEKAVEILEQTLKQLEDEADYNQDGSDSEQKTDEHPITDDPAAVNHQYGGIEAKLPETLNTAPAVTFADNSTDPEQIKQTYSQLPTDRMRQQIIDKRTLEDIEFRKKQAAELEEFRRRQQEKNMTEDAELLTNGEHQLTSSVYHSRSPSKEQQERKAKQSNTQQNNSNRGFQCEFCRGPHPLVACNESEEHIRRFCAATKRCIRCRADNHKTVECELYLIESKTNTEQENAEHIRGDADKQQSTSTPRKDDYQKSFTFQQGENQEQAYMNNGDFYSSFGHREPQFTASGREGNSYRARNKAHELTYPQVIKSLMTFSGEEAAYPRFKREYMSTIFSQDYLPEMKRKALETHLKGPAEQYKSLLDDPIKAILATFERLDNRYQGANAIEELRSKFERTTLNTESLGAFGDNLNTLIVAYEKLTEKNVQMDTRAAVQLMGKMPEKVREKCAKEYRAGTITIPYILKEAEAYLQYQRADRLVLKAAAQLNPNQKPPKGLAGLNHVEAGFTTEEESDESRDEEQSESEEADVFAFSGQRSKHQKGTGNNHKGSGFNKKQYSTDRSSDYSKQTEVMQNTQKQQFQQIPTRFQNQQNQFSQQSPQFQNRQQFQKPWQGNTNQSQQNHINFQSNGTPDCPGHASGPQMTFQEATRTPIEDSPIKHIFRIGPGPMLDCIKNTFPKEQQNPEHHCPIHGQGHKLIHCRLSSSNVRSFFVMFRRCANCGSSRHSFRECQSLVKCFYCGAKHNTAGCVMKEYYRDYRNFPTDAEPPYDLEFFQADNSQETRHKAEQVNTIVAEQISEDEEENQEKETPDEPEVLTPSDLAGRETVYSKEFAVNHIVHCLQSAVFNPTPLETTPDDITLPFAVLHTAAKQPILTLVDSGASISLISKDTAEKLKLKKTQEVDLTVNAYGAKHKCVSNIYEIVFQGEGSYYSTYVASVPELPKTKFEVPKFNQADKAEIGRHGIDIADIMKGRRYKQKHIELILGNDIIPQFIKESYRIFLPSGKYIEVTPFAKITYPNAKHCPIMDLTKTPTLQIAEHEEEINAIWADSQELEKAEEVAELLQQMYRVENLGVEAIEELESNKTNQETFLKQFEESLVKNPAGEIEVALPWNGKQERMGNNRQLAYRRLLQLIDKLKQREDLTASFEKIISEQLEAGIIEKVTPEMQNDGPEYVAPQNAVFKADSTNTKVRIVGDLSSHQKGKLSVNDCLHDGPNLLKKVPGLFLRHRISRFSITADIAKAFHQVRLQKKDRNATKWFWVKNIHAPPAGDNLIEYRFTRIPFGMRCSPFLLAATIRHYLQMSKDAISREIELNLYVDNIMVTTDDPQEVAVKVQKVKKEFAKMNMNVREFASNKQEVINKLPIEDRAESHRVKFLGYVWDTTADTLAVKIPEPKQGHPTKRDVASFLGKMYDPMGYNAPLHVKLKRFTQKAWNNKIEWKEKIPAKMLTEWEHILSQYKDKEIIIPRKLRQTYRENQKPEMVVFCDASKHTYACAVYLIYRNEDGTVERQLIGAKSKVRPAAGSGWSIPRLELLAVEIGIRFAESLIAELPENHKPTHLDVFTDSIIALYWILTNEQKKAWVHNRVKTIYETNASLRQLNMDIAFHHVRTDENPADLATRGMNSTDLQKCRFWFEGPTFLDLPRTQWSPKLEGEIECPAEMMEDVMAELQNGVKTIRKKAKKVTITHLTPARETFPSHLFAIKQEYKKKQKAEQAYESPIPYAYTNDLSKLATITGIVLRFISRMAEKAKIKLTNPILRAHRNAEHVQDAVDRAIRKRQLARQLIILEHYKESESRGFSFKESLRPYQSSDGLLRRKRNIASPVLPMEASEPILIHSEHILARMIVLETHRRNVHLPANYLIAAIRTQYWIRKDGNLARSVISSCVQCRKVKEFPFKYPYTENMHSSRLTPSIPFGRAGLDYAGPIEHRIQGSDTKEKAYILIYTCLTTRCTHLEVVPDNTAVSYVTALESIFSQRGVPQYIYSDNARTFRLGHDIINSNIEAHQPSSQLVKLLADKSVNFRYITPLSPWQGGVYERIVGITKKQLRKEIGRTTLTFFQLHSVIKRVEGIINSRPLTRSSKESNDVPTIRPIDFLLPAVLLEVPNAAYNGEDINPFQPPTVNQTEAETRQHLQKLDQVLAKIWSTWASSYLLMQRENAERNERFSRVPPKVGQIVLVSTEKVTRPYWPLGRIVKVNGKPGQIRTVEVLFEGAVKARAVNQLIPLEIDPDYEQVNEAETPIQQVVEKTYNPPGVPKVPHLKALPQIQNSSSNDSRQHSTVKETQPVTRRMPDRAAKRPGISYAEQSDSE</sequence>
<feature type="compositionally biased region" description="Polar residues" evidence="1">
    <location>
        <begin position="209"/>
        <end position="228"/>
    </location>
</feature>
<dbReference type="Gene3D" id="3.30.70.270">
    <property type="match status" value="1"/>
</dbReference>
<dbReference type="Gene3D" id="3.30.420.10">
    <property type="entry name" value="Ribonuclease H-like superfamily/Ribonuclease H"/>
    <property type="match status" value="2"/>
</dbReference>
<feature type="domain" description="Reverse transcriptase" evidence="2">
    <location>
        <begin position="1304"/>
        <end position="1520"/>
    </location>
</feature>
<feature type="compositionally biased region" description="Polar residues" evidence="1">
    <location>
        <begin position="707"/>
        <end position="727"/>
    </location>
</feature>
<feature type="compositionally biased region" description="Basic and acidic residues" evidence="1">
    <location>
        <begin position="369"/>
        <end position="383"/>
    </location>
</feature>
<dbReference type="Pfam" id="PF03564">
    <property type="entry name" value="DUF1759"/>
    <property type="match status" value="1"/>
</dbReference>
<feature type="compositionally biased region" description="Polar residues" evidence="1">
    <location>
        <begin position="302"/>
        <end position="313"/>
    </location>
</feature>
<dbReference type="InterPro" id="IPR021109">
    <property type="entry name" value="Peptidase_aspartic_dom_sf"/>
</dbReference>
<dbReference type="InterPro" id="IPR001584">
    <property type="entry name" value="Integrase_cat-core"/>
</dbReference>
<feature type="region of interest" description="Disordered" evidence="1">
    <location>
        <begin position="935"/>
        <end position="960"/>
    </location>
</feature>
<dbReference type="InterPro" id="IPR012337">
    <property type="entry name" value="RNaseH-like_sf"/>
</dbReference>
<feature type="compositionally biased region" description="Low complexity" evidence="1">
    <location>
        <begin position="728"/>
        <end position="750"/>
    </location>
</feature>
<dbReference type="SUPFAM" id="SSF56672">
    <property type="entry name" value="DNA/RNA polymerases"/>
    <property type="match status" value="1"/>
</dbReference>
<dbReference type="Pfam" id="PF00078">
    <property type="entry name" value="RVT_1"/>
    <property type="match status" value="1"/>
</dbReference>
<dbReference type="GO" id="GO:0015074">
    <property type="term" value="P:DNA integration"/>
    <property type="evidence" value="ECO:0007669"/>
    <property type="project" value="InterPro"/>
</dbReference>
<dbReference type="OrthoDB" id="5920214at2759"/>
<feature type="compositionally biased region" description="Basic and acidic residues" evidence="1">
    <location>
        <begin position="291"/>
        <end position="300"/>
    </location>
</feature>
<dbReference type="InterPro" id="IPR005312">
    <property type="entry name" value="DUF1759"/>
</dbReference>
<evidence type="ECO:0000259" key="3">
    <source>
        <dbReference type="PROSITE" id="PS50994"/>
    </source>
</evidence>
<reference evidence="5" key="1">
    <citation type="submission" date="2017-10" db="EMBL/GenBank/DDBJ databases">
        <title>Rapid genome shrinkage in a self-fertile nematode reveals novel sperm competition proteins.</title>
        <authorList>
            <person name="Yin D."/>
            <person name="Schwarz E.M."/>
            <person name="Thomas C.G."/>
            <person name="Felde R.L."/>
            <person name="Korf I.F."/>
            <person name="Cutter A.D."/>
            <person name="Schartner C.M."/>
            <person name="Ralston E.J."/>
            <person name="Meyer B.J."/>
            <person name="Haag E.S."/>
        </authorList>
    </citation>
    <scope>NUCLEOTIDE SEQUENCE [LARGE SCALE GENOMIC DNA]</scope>
    <source>
        <strain evidence="5">JU1422</strain>
    </source>
</reference>